<evidence type="ECO:0000313" key="10">
    <source>
        <dbReference type="EMBL" id="CAK8690712.1"/>
    </source>
</evidence>
<evidence type="ECO:0000259" key="9">
    <source>
        <dbReference type="PROSITE" id="PS51837"/>
    </source>
</evidence>
<evidence type="ECO:0000256" key="2">
    <source>
        <dbReference type="ARBA" id="ARBA00004481"/>
    </source>
</evidence>
<protein>
    <recommendedName>
        <fullName evidence="9">LITAF domain-containing protein</fullName>
    </recommendedName>
</protein>
<accession>A0ABP0GG13</accession>
<feature type="transmembrane region" description="Helical" evidence="8">
    <location>
        <begin position="123"/>
        <end position="145"/>
    </location>
</feature>
<keyword evidence="8" id="KW-1133">Transmembrane helix</keyword>
<organism evidence="10 11">
    <name type="scientific">Clavelina lepadiformis</name>
    <name type="common">Light-bulb sea squirt</name>
    <name type="synonym">Ascidia lepadiformis</name>
    <dbReference type="NCBI Taxonomy" id="159417"/>
    <lineage>
        <taxon>Eukaryota</taxon>
        <taxon>Metazoa</taxon>
        <taxon>Chordata</taxon>
        <taxon>Tunicata</taxon>
        <taxon>Ascidiacea</taxon>
        <taxon>Aplousobranchia</taxon>
        <taxon>Clavelinidae</taxon>
        <taxon>Clavelina</taxon>
    </lineage>
</organism>
<evidence type="ECO:0000256" key="1">
    <source>
        <dbReference type="ARBA" id="ARBA00004414"/>
    </source>
</evidence>
<reference evidence="10 11" key="1">
    <citation type="submission" date="2024-02" db="EMBL/GenBank/DDBJ databases">
        <authorList>
            <person name="Daric V."/>
            <person name="Darras S."/>
        </authorList>
    </citation>
    <scope>NUCLEOTIDE SEQUENCE [LARGE SCALE GENOMIC DNA]</scope>
</reference>
<dbReference type="PROSITE" id="PS51837">
    <property type="entry name" value="LITAF"/>
    <property type="match status" value="1"/>
</dbReference>
<keyword evidence="8" id="KW-0812">Transmembrane</keyword>
<dbReference type="Proteomes" id="UP001642483">
    <property type="component" value="Unassembled WGS sequence"/>
</dbReference>
<feature type="domain" description="LITAF" evidence="9">
    <location>
        <begin position="83"/>
        <end position="167"/>
    </location>
</feature>
<dbReference type="PANTHER" id="PTHR23292:SF6">
    <property type="entry name" value="FI16602P1-RELATED"/>
    <property type="match status" value="1"/>
</dbReference>
<dbReference type="Pfam" id="PF10601">
    <property type="entry name" value="zf-LITAF-like"/>
    <property type="match status" value="1"/>
</dbReference>
<evidence type="ECO:0000256" key="3">
    <source>
        <dbReference type="ARBA" id="ARBA00004630"/>
    </source>
</evidence>
<keyword evidence="11" id="KW-1185">Reference proteome</keyword>
<evidence type="ECO:0000256" key="5">
    <source>
        <dbReference type="ARBA" id="ARBA00022723"/>
    </source>
</evidence>
<keyword evidence="6" id="KW-0862">Zinc</keyword>
<name>A0ABP0GG13_CLALP</name>
<comment type="similarity">
    <text evidence="4">Belongs to the CDIP1/LITAF family.</text>
</comment>
<evidence type="ECO:0000256" key="8">
    <source>
        <dbReference type="SAM" id="Phobius"/>
    </source>
</evidence>
<keyword evidence="5" id="KW-0479">Metal-binding</keyword>
<evidence type="ECO:0000313" key="11">
    <source>
        <dbReference type="Proteomes" id="UP001642483"/>
    </source>
</evidence>
<sequence>MGSKLSRRKSATTYNVLNEAHGNETMSGHSLAMVGDQTVIAPNRQEPKDDIPFETAKFSSSGSSLSVHGLSSRSSHLSHTSISQEIRLCQTPGYLTSKPCQARCRKCLQLVSTNVLPVFKDEAYLMAFLLCFFCGIISCFIPFVIDSFKEYRHYCPNCKCHIGTYNVAKSNV</sequence>
<proteinExistence type="inferred from homology"/>
<dbReference type="PANTHER" id="PTHR23292">
    <property type="entry name" value="LIPOPOLYSACCHARIDE-INDUCED TUMOR NECROSIS FACTOR-ALPHA FACTOR"/>
    <property type="match status" value="1"/>
</dbReference>
<dbReference type="SMART" id="SM00714">
    <property type="entry name" value="LITAF"/>
    <property type="match status" value="1"/>
</dbReference>
<evidence type="ECO:0000256" key="7">
    <source>
        <dbReference type="ARBA" id="ARBA00023136"/>
    </source>
</evidence>
<dbReference type="InterPro" id="IPR037519">
    <property type="entry name" value="LITAF_fam"/>
</dbReference>
<gene>
    <name evidence="10" type="ORF">CVLEPA_LOCUS23296</name>
</gene>
<comment type="subcellular location">
    <subcellularLocation>
        <location evidence="2">Endosome membrane</location>
        <topology evidence="2">Peripheral membrane protein</topology>
    </subcellularLocation>
    <subcellularLocation>
        <location evidence="1">Late endosome membrane</location>
    </subcellularLocation>
    <subcellularLocation>
        <location evidence="3">Lysosome membrane</location>
        <topology evidence="3">Peripheral membrane protein</topology>
        <orientation evidence="3">Cytoplasmic side</orientation>
    </subcellularLocation>
</comment>
<dbReference type="InterPro" id="IPR006629">
    <property type="entry name" value="LITAF"/>
</dbReference>
<evidence type="ECO:0000256" key="4">
    <source>
        <dbReference type="ARBA" id="ARBA00005975"/>
    </source>
</evidence>
<keyword evidence="7 8" id="KW-0472">Membrane</keyword>
<dbReference type="EMBL" id="CAWYQH010000119">
    <property type="protein sequence ID" value="CAK8690712.1"/>
    <property type="molecule type" value="Genomic_DNA"/>
</dbReference>
<evidence type="ECO:0000256" key="6">
    <source>
        <dbReference type="ARBA" id="ARBA00022833"/>
    </source>
</evidence>
<comment type="caution">
    <text evidence="10">The sequence shown here is derived from an EMBL/GenBank/DDBJ whole genome shotgun (WGS) entry which is preliminary data.</text>
</comment>